<protein>
    <submittedName>
        <fullName evidence="1">Uncharacterized protein</fullName>
    </submittedName>
</protein>
<accession>A0A2Z6MBX3</accession>
<evidence type="ECO:0000313" key="2">
    <source>
        <dbReference type="Proteomes" id="UP000242715"/>
    </source>
</evidence>
<dbReference type="AlphaFoldDB" id="A0A2Z6MBX3"/>
<dbReference type="EMBL" id="DF973261">
    <property type="protein sequence ID" value="GAU23012.1"/>
    <property type="molecule type" value="Genomic_DNA"/>
</dbReference>
<dbReference type="OrthoDB" id="1428630at2759"/>
<keyword evidence="2" id="KW-1185">Reference proteome</keyword>
<name>A0A2Z6MBX3_TRISU</name>
<dbReference type="Proteomes" id="UP000242715">
    <property type="component" value="Unassembled WGS sequence"/>
</dbReference>
<organism evidence="1 2">
    <name type="scientific">Trifolium subterraneum</name>
    <name type="common">Subterranean clover</name>
    <dbReference type="NCBI Taxonomy" id="3900"/>
    <lineage>
        <taxon>Eukaryota</taxon>
        <taxon>Viridiplantae</taxon>
        <taxon>Streptophyta</taxon>
        <taxon>Embryophyta</taxon>
        <taxon>Tracheophyta</taxon>
        <taxon>Spermatophyta</taxon>
        <taxon>Magnoliopsida</taxon>
        <taxon>eudicotyledons</taxon>
        <taxon>Gunneridae</taxon>
        <taxon>Pentapetalae</taxon>
        <taxon>rosids</taxon>
        <taxon>fabids</taxon>
        <taxon>Fabales</taxon>
        <taxon>Fabaceae</taxon>
        <taxon>Papilionoideae</taxon>
        <taxon>50 kb inversion clade</taxon>
        <taxon>NPAAA clade</taxon>
        <taxon>Hologalegina</taxon>
        <taxon>IRL clade</taxon>
        <taxon>Trifolieae</taxon>
        <taxon>Trifolium</taxon>
    </lineage>
</organism>
<reference evidence="2" key="1">
    <citation type="journal article" date="2017" name="Front. Plant Sci.">
        <title>Climate Clever Clovers: New Paradigm to Reduce the Environmental Footprint of Ruminants by Breeding Low Methanogenic Forages Utilizing Haplotype Variation.</title>
        <authorList>
            <person name="Kaur P."/>
            <person name="Appels R."/>
            <person name="Bayer P.E."/>
            <person name="Keeble-Gagnere G."/>
            <person name="Wang J."/>
            <person name="Hirakawa H."/>
            <person name="Shirasawa K."/>
            <person name="Vercoe P."/>
            <person name="Stefanova K."/>
            <person name="Durmic Z."/>
            <person name="Nichols P."/>
            <person name="Revell C."/>
            <person name="Isobe S.N."/>
            <person name="Edwards D."/>
            <person name="Erskine W."/>
        </authorList>
    </citation>
    <scope>NUCLEOTIDE SEQUENCE [LARGE SCALE GENOMIC DNA]</scope>
    <source>
        <strain evidence="2">cv. Daliak</strain>
    </source>
</reference>
<gene>
    <name evidence="1" type="ORF">TSUD_297570</name>
</gene>
<sequence>MNDPWLRVEDSLWVNSPQQQGVYTINVNDLLLQNVKMWDKEKIVSMFSMDMAKCILDIPLLNEVEKDQLT</sequence>
<evidence type="ECO:0000313" key="1">
    <source>
        <dbReference type="EMBL" id="GAU23012.1"/>
    </source>
</evidence>
<proteinExistence type="predicted"/>